<sequence length="106" mass="12185">MLSVEVVKRQSSSMALTCPLCANPLFEPVVEHHFFDGDSMVHVVHLRNGDTSYSCRYTETKRLRLFNLVDKSREMGVANINLVYFNDRLLAMSEDDILPRPCHLSR</sequence>
<keyword evidence="4 6" id="KW-0223">Dioxygenase</keyword>
<protein>
    <submittedName>
        <fullName evidence="6">9-cis-epoxycarotenoid dioxygenase, chloroplastic-like</fullName>
    </submittedName>
</protein>
<keyword evidence="4 6" id="KW-0560">Oxidoreductase</keyword>
<dbReference type="AlphaFoldDB" id="A0AAQ3JQX0"/>
<name>A0AAQ3JQX0_9LILI</name>
<dbReference type="Pfam" id="PF03055">
    <property type="entry name" value="RPE65"/>
    <property type="match status" value="1"/>
</dbReference>
<dbReference type="Proteomes" id="UP001327560">
    <property type="component" value="Chromosome 1"/>
</dbReference>
<evidence type="ECO:0000256" key="5">
    <source>
        <dbReference type="ARBA" id="ARBA00023004"/>
    </source>
</evidence>
<keyword evidence="5" id="KW-0408">Iron</keyword>
<organism evidence="6 7">
    <name type="scientific">Canna indica</name>
    <name type="common">Indian-shot</name>
    <dbReference type="NCBI Taxonomy" id="4628"/>
    <lineage>
        <taxon>Eukaryota</taxon>
        <taxon>Viridiplantae</taxon>
        <taxon>Streptophyta</taxon>
        <taxon>Embryophyta</taxon>
        <taxon>Tracheophyta</taxon>
        <taxon>Spermatophyta</taxon>
        <taxon>Magnoliopsida</taxon>
        <taxon>Liliopsida</taxon>
        <taxon>Zingiberales</taxon>
        <taxon>Cannaceae</taxon>
        <taxon>Canna</taxon>
    </lineage>
</organism>
<comment type="cofactor">
    <cofactor evidence="1">
        <name>Fe(2+)</name>
        <dbReference type="ChEBI" id="CHEBI:29033"/>
    </cofactor>
</comment>
<accession>A0AAQ3JQX0</accession>
<keyword evidence="7" id="KW-1185">Reference proteome</keyword>
<evidence type="ECO:0000256" key="1">
    <source>
        <dbReference type="ARBA" id="ARBA00001954"/>
    </source>
</evidence>
<proteinExistence type="inferred from homology"/>
<dbReference type="GO" id="GO:0046872">
    <property type="term" value="F:metal ion binding"/>
    <property type="evidence" value="ECO:0007669"/>
    <property type="project" value="UniProtKB-KW"/>
</dbReference>
<gene>
    <name evidence="6" type="ORF">Cni_G03255</name>
</gene>
<comment type="similarity">
    <text evidence="2">Belongs to the carotenoid oxygenase family.</text>
</comment>
<keyword evidence="3" id="KW-0479">Metal-binding</keyword>
<evidence type="ECO:0000313" key="7">
    <source>
        <dbReference type="Proteomes" id="UP001327560"/>
    </source>
</evidence>
<dbReference type="GO" id="GO:0016702">
    <property type="term" value="F:oxidoreductase activity, acting on single donors with incorporation of molecular oxygen, incorporation of two atoms of oxygen"/>
    <property type="evidence" value="ECO:0007669"/>
    <property type="project" value="InterPro"/>
</dbReference>
<dbReference type="InterPro" id="IPR004294">
    <property type="entry name" value="Carotenoid_Oase"/>
</dbReference>
<dbReference type="EMBL" id="CP136890">
    <property type="protein sequence ID" value="WOK94551.1"/>
    <property type="molecule type" value="Genomic_DNA"/>
</dbReference>
<evidence type="ECO:0000256" key="3">
    <source>
        <dbReference type="ARBA" id="ARBA00022723"/>
    </source>
</evidence>
<evidence type="ECO:0000313" key="6">
    <source>
        <dbReference type="EMBL" id="WOK94551.1"/>
    </source>
</evidence>
<evidence type="ECO:0000256" key="2">
    <source>
        <dbReference type="ARBA" id="ARBA00006787"/>
    </source>
</evidence>
<evidence type="ECO:0000256" key="4">
    <source>
        <dbReference type="ARBA" id="ARBA00022964"/>
    </source>
</evidence>
<reference evidence="6 7" key="1">
    <citation type="submission" date="2023-10" db="EMBL/GenBank/DDBJ databases">
        <title>Chromosome-scale genome assembly provides insights into flower coloration mechanisms of Canna indica.</title>
        <authorList>
            <person name="Li C."/>
        </authorList>
    </citation>
    <scope>NUCLEOTIDE SEQUENCE [LARGE SCALE GENOMIC DNA]</scope>
    <source>
        <tissue evidence="6">Flower</tissue>
    </source>
</reference>